<sequence length="147" mass="15816">MAKSEIARFGASELAQETEFLLARARATGTGLANSRLLGLGLKARSYAVLSLAASGLEPTQRELAEFLSLDASQIVALVDQLEKAELVERQPAPTDRRTNVIVATAAGQKVYVRARAVAHETEAESLAALSADEREDLRRLLSKITL</sequence>
<proteinExistence type="predicted"/>
<evidence type="ECO:0000259" key="1">
    <source>
        <dbReference type="PROSITE" id="PS50995"/>
    </source>
</evidence>
<protein>
    <recommendedName>
        <fullName evidence="1">HTH marR-type domain-containing protein</fullName>
    </recommendedName>
</protein>
<dbReference type="Gene3D" id="1.10.10.10">
    <property type="entry name" value="Winged helix-like DNA-binding domain superfamily/Winged helix DNA-binding domain"/>
    <property type="match status" value="1"/>
</dbReference>
<evidence type="ECO:0000313" key="2">
    <source>
        <dbReference type="EMBL" id="KGA20538.1"/>
    </source>
</evidence>
<gene>
    <name evidence="2" type="ORF">GM51_5215</name>
</gene>
<dbReference type="PRINTS" id="PR00598">
    <property type="entry name" value="HTHMARR"/>
</dbReference>
<dbReference type="InterPro" id="IPR036388">
    <property type="entry name" value="WH-like_DNA-bd_sf"/>
</dbReference>
<dbReference type="EMBL" id="JNSL01000021">
    <property type="protein sequence ID" value="KGA20538.1"/>
    <property type="molecule type" value="Genomic_DNA"/>
</dbReference>
<dbReference type="SMART" id="SM00347">
    <property type="entry name" value="HTH_MARR"/>
    <property type="match status" value="1"/>
</dbReference>
<dbReference type="Pfam" id="PF12802">
    <property type="entry name" value="MarR_2"/>
    <property type="match status" value="1"/>
</dbReference>
<comment type="caution">
    <text evidence="2">The sequence shown here is derived from an EMBL/GenBank/DDBJ whole genome shotgun (WGS) entry which is preliminary data.</text>
</comment>
<dbReference type="GO" id="GO:0003700">
    <property type="term" value="F:DNA-binding transcription factor activity"/>
    <property type="evidence" value="ECO:0007669"/>
    <property type="project" value="InterPro"/>
</dbReference>
<name>A0A094SPH3_9ZZZZ</name>
<organism evidence="2">
    <name type="scientific">freshwater metagenome</name>
    <dbReference type="NCBI Taxonomy" id="449393"/>
    <lineage>
        <taxon>unclassified sequences</taxon>
        <taxon>metagenomes</taxon>
        <taxon>ecological metagenomes</taxon>
    </lineage>
</organism>
<accession>A0A094SPH3</accession>
<dbReference type="GO" id="GO:0006950">
    <property type="term" value="P:response to stress"/>
    <property type="evidence" value="ECO:0007669"/>
    <property type="project" value="TreeGrafter"/>
</dbReference>
<dbReference type="InterPro" id="IPR000835">
    <property type="entry name" value="HTH_MarR-typ"/>
</dbReference>
<dbReference type="PANTHER" id="PTHR33164:SF43">
    <property type="entry name" value="HTH-TYPE TRANSCRIPTIONAL REPRESSOR YETL"/>
    <property type="match status" value="1"/>
</dbReference>
<dbReference type="PROSITE" id="PS50995">
    <property type="entry name" value="HTH_MARR_2"/>
    <property type="match status" value="1"/>
</dbReference>
<dbReference type="PANTHER" id="PTHR33164">
    <property type="entry name" value="TRANSCRIPTIONAL REGULATOR, MARR FAMILY"/>
    <property type="match status" value="1"/>
</dbReference>
<reference evidence="2" key="1">
    <citation type="submission" date="2014-06" db="EMBL/GenBank/DDBJ databases">
        <title>Key roles for freshwater Actinobacteria revealed by deep metagenomic sequencing.</title>
        <authorList>
            <person name="Ghai R."/>
            <person name="Mizuno C.M."/>
            <person name="Picazo A."/>
            <person name="Camacho A."/>
            <person name="Rodriguez-Valera F."/>
        </authorList>
    </citation>
    <scope>NUCLEOTIDE SEQUENCE</scope>
</reference>
<dbReference type="SUPFAM" id="SSF46785">
    <property type="entry name" value="Winged helix' DNA-binding domain"/>
    <property type="match status" value="1"/>
</dbReference>
<dbReference type="InterPro" id="IPR039422">
    <property type="entry name" value="MarR/SlyA-like"/>
</dbReference>
<feature type="domain" description="HTH marR-type" evidence="1">
    <location>
        <begin position="11"/>
        <end position="147"/>
    </location>
</feature>
<dbReference type="InterPro" id="IPR036390">
    <property type="entry name" value="WH_DNA-bd_sf"/>
</dbReference>
<dbReference type="AlphaFoldDB" id="A0A094SPH3"/>